<feature type="compositionally biased region" description="Basic and acidic residues" evidence="1">
    <location>
        <begin position="390"/>
        <end position="404"/>
    </location>
</feature>
<dbReference type="InParanoid" id="E4X7T9"/>
<feature type="compositionally biased region" description="Polar residues" evidence="1">
    <location>
        <begin position="137"/>
        <end position="151"/>
    </location>
</feature>
<feature type="compositionally biased region" description="Basic and acidic residues" evidence="1">
    <location>
        <begin position="580"/>
        <end position="591"/>
    </location>
</feature>
<keyword evidence="3" id="KW-1185">Reference proteome</keyword>
<accession>E4X7T9</accession>
<feature type="region of interest" description="Disordered" evidence="1">
    <location>
        <begin position="349"/>
        <end position="413"/>
    </location>
</feature>
<dbReference type="Proteomes" id="UP000001307">
    <property type="component" value="Unassembled WGS sequence"/>
</dbReference>
<feature type="compositionally biased region" description="Acidic residues" evidence="1">
    <location>
        <begin position="630"/>
        <end position="642"/>
    </location>
</feature>
<dbReference type="OrthoDB" id="10375747at2759"/>
<feature type="compositionally biased region" description="Polar residues" evidence="1">
    <location>
        <begin position="609"/>
        <end position="628"/>
    </location>
</feature>
<sequence length="672" mass="75354">MTKLETFEIRFGRAEFGCGIGFKPHIAIGFGPLEEKILVPLPKMDCETTCLNLAVGKRITYSTPADVWDSPVILYLLEKNDYGEYQKISESYFQLENGFYSNDVAFSSVYDKTFELGTIYVMAEIKETTARKRKTSQRSTPSRTSAISTKSAQKKPPTPKLHRGRPQPPSYKRPPSKYNKTNELYGKPKSHLSEKAGQSVLDEKKILKSFQILEPPPIPEKYRIRYGEDVGALYNPPPMHYVAPVRRNDLQVKLNQWKEQEESSKFVASIIDRLKAPAPTVVYRPRIIQHDEENRARSKILDDNFDKSSCPLVTQIIRELNTLNAKCCTHHKHARNNGSSERSINSIKQLAKRKKAPEVKDVEISASSSSDEESTDDVSIAPMISSKSISENEIKESASNRLRQDLPSGTYDRFGRPTLKPVFSDINASLRPKTCSSTSLLSGADKRRSSLNLSVRQKRPSKSFLPMDSFPVDSSSKPASPVASKIRSVTTQTTDNAIQNQPALTSETLFAFDIHEKKKSDVNSSQETRKSISEIVKRPRSSVNISIPTAKSYATTTSISSDKKTENYSDDDFSSIASPRSERSSHVDHNPVTKSITEFHQTEPMSEDSPASTPRAQSSYRSKSSKTATENEETTDYSTDDFESPRPQSDKTIPSAPVRSKSPVIGNRRQRR</sequence>
<proteinExistence type="predicted"/>
<gene>
    <name evidence="2" type="ORF">GSOID_T00003628001</name>
</gene>
<feature type="region of interest" description="Disordered" evidence="1">
    <location>
        <begin position="130"/>
        <end position="197"/>
    </location>
</feature>
<dbReference type="AlphaFoldDB" id="E4X7T9"/>
<evidence type="ECO:0000313" key="3">
    <source>
        <dbReference type="Proteomes" id="UP000001307"/>
    </source>
</evidence>
<evidence type="ECO:0000256" key="1">
    <source>
        <dbReference type="SAM" id="MobiDB-lite"/>
    </source>
</evidence>
<reference evidence="2" key="1">
    <citation type="journal article" date="2010" name="Science">
        <title>Plasticity of animal genome architecture unmasked by rapid evolution of a pelagic tunicate.</title>
        <authorList>
            <person name="Denoeud F."/>
            <person name="Henriet S."/>
            <person name="Mungpakdee S."/>
            <person name="Aury J.M."/>
            <person name="Da Silva C."/>
            <person name="Brinkmann H."/>
            <person name="Mikhaleva J."/>
            <person name="Olsen L.C."/>
            <person name="Jubin C."/>
            <person name="Canestro C."/>
            <person name="Bouquet J.M."/>
            <person name="Danks G."/>
            <person name="Poulain J."/>
            <person name="Campsteijn C."/>
            <person name="Adamski M."/>
            <person name="Cross I."/>
            <person name="Yadetie F."/>
            <person name="Muffato M."/>
            <person name="Louis A."/>
            <person name="Butcher S."/>
            <person name="Tsagkogeorga G."/>
            <person name="Konrad A."/>
            <person name="Singh S."/>
            <person name="Jensen M.F."/>
            <person name="Cong E.H."/>
            <person name="Eikeseth-Otteraa H."/>
            <person name="Noel B."/>
            <person name="Anthouard V."/>
            <person name="Porcel B.M."/>
            <person name="Kachouri-Lafond R."/>
            <person name="Nishino A."/>
            <person name="Ugolini M."/>
            <person name="Chourrout P."/>
            <person name="Nishida H."/>
            <person name="Aasland R."/>
            <person name="Huzurbazar S."/>
            <person name="Westhof E."/>
            <person name="Delsuc F."/>
            <person name="Lehrach H."/>
            <person name="Reinhardt R."/>
            <person name="Weissenbach J."/>
            <person name="Roy S.W."/>
            <person name="Artiguenave F."/>
            <person name="Postlethwait J.H."/>
            <person name="Manak J.R."/>
            <person name="Thompson E.M."/>
            <person name="Jaillon O."/>
            <person name="Du Pasquier L."/>
            <person name="Boudinot P."/>
            <person name="Liberles D.A."/>
            <person name="Volff J.N."/>
            <person name="Philippe H."/>
            <person name="Lenhard B."/>
            <person name="Roest Crollius H."/>
            <person name="Wincker P."/>
            <person name="Chourrout D."/>
        </authorList>
    </citation>
    <scope>NUCLEOTIDE SEQUENCE [LARGE SCALE GENOMIC DNA]</scope>
</reference>
<feature type="region of interest" description="Disordered" evidence="1">
    <location>
        <begin position="554"/>
        <end position="672"/>
    </location>
</feature>
<dbReference type="EMBL" id="FN653028">
    <property type="protein sequence ID" value="CBY18762.1"/>
    <property type="molecule type" value="Genomic_DNA"/>
</dbReference>
<evidence type="ECO:0000313" key="2">
    <source>
        <dbReference type="EMBL" id="CBY18762.1"/>
    </source>
</evidence>
<organism evidence="2">
    <name type="scientific">Oikopleura dioica</name>
    <name type="common">Tunicate</name>
    <dbReference type="NCBI Taxonomy" id="34765"/>
    <lineage>
        <taxon>Eukaryota</taxon>
        <taxon>Metazoa</taxon>
        <taxon>Chordata</taxon>
        <taxon>Tunicata</taxon>
        <taxon>Appendicularia</taxon>
        <taxon>Copelata</taxon>
        <taxon>Oikopleuridae</taxon>
        <taxon>Oikopleura</taxon>
    </lineage>
</organism>
<name>E4X7T9_OIKDI</name>
<protein>
    <submittedName>
        <fullName evidence="2">Uncharacterized protein</fullName>
    </submittedName>
</protein>
<feature type="region of interest" description="Disordered" evidence="1">
    <location>
        <begin position="438"/>
        <end position="482"/>
    </location>
</feature>
<feature type="compositionally biased region" description="Low complexity" evidence="1">
    <location>
        <begin position="472"/>
        <end position="482"/>
    </location>
</feature>